<keyword evidence="1" id="KW-0812">Transmembrane</keyword>
<dbReference type="Proteomes" id="UP001189122">
    <property type="component" value="Unassembled WGS sequence"/>
</dbReference>
<keyword evidence="3" id="KW-1185">Reference proteome</keyword>
<dbReference type="AlphaFoldDB" id="A0A7I8IYW0"/>
<keyword evidence="1" id="KW-0472">Membrane</keyword>
<evidence type="ECO:0000313" key="3">
    <source>
        <dbReference type="Proteomes" id="UP001189122"/>
    </source>
</evidence>
<name>A0A7I8IYW0_SPIIN</name>
<dbReference type="EMBL" id="CACRZD030000007">
    <property type="protein sequence ID" value="CAA6663067.1"/>
    <property type="molecule type" value="Genomic_DNA"/>
</dbReference>
<evidence type="ECO:0000313" key="2">
    <source>
        <dbReference type="EMBL" id="CAA2623525.1"/>
    </source>
</evidence>
<reference evidence="2 3" key="1">
    <citation type="submission" date="2019-12" db="EMBL/GenBank/DDBJ databases">
        <authorList>
            <person name="Scholz U."/>
            <person name="Mascher M."/>
            <person name="Fiebig A."/>
        </authorList>
    </citation>
    <scope>NUCLEOTIDE SEQUENCE</scope>
</reference>
<protein>
    <submittedName>
        <fullName evidence="2">Uncharacterized protein</fullName>
    </submittedName>
</protein>
<evidence type="ECO:0000256" key="1">
    <source>
        <dbReference type="SAM" id="Phobius"/>
    </source>
</evidence>
<accession>A0A7I8IYW0</accession>
<gene>
    <name evidence="2" type="ORF">SI7747_07009452</name>
</gene>
<proteinExistence type="predicted"/>
<feature type="transmembrane region" description="Helical" evidence="1">
    <location>
        <begin position="50"/>
        <end position="72"/>
    </location>
</feature>
<keyword evidence="1" id="KW-1133">Transmembrane helix</keyword>
<dbReference type="EMBL" id="LR743594">
    <property type="protein sequence ID" value="CAA2623525.1"/>
    <property type="molecule type" value="Genomic_DNA"/>
</dbReference>
<organism evidence="2">
    <name type="scientific">Spirodela intermedia</name>
    <name type="common">Intermediate duckweed</name>
    <dbReference type="NCBI Taxonomy" id="51605"/>
    <lineage>
        <taxon>Eukaryota</taxon>
        <taxon>Viridiplantae</taxon>
        <taxon>Streptophyta</taxon>
        <taxon>Embryophyta</taxon>
        <taxon>Tracheophyta</taxon>
        <taxon>Spermatophyta</taxon>
        <taxon>Magnoliopsida</taxon>
        <taxon>Liliopsida</taxon>
        <taxon>Araceae</taxon>
        <taxon>Lemnoideae</taxon>
        <taxon>Spirodela</taxon>
    </lineage>
</organism>
<sequence length="123" mass="13034">MCCDYPCCYTKGGIRVHCRVPRTWPQRCCPCCSHMLDSFSHTLGTERKMALTRLAVILTIIVAGLVLFSALADAGEPPSPSAVTHRQLVPVVPDAASRLTATAIGAAGEPSSSPCSLYDSNAL</sequence>